<dbReference type="Proteomes" id="UP000185696">
    <property type="component" value="Unassembled WGS sequence"/>
</dbReference>
<dbReference type="EMBL" id="MSIF01000022">
    <property type="protein sequence ID" value="OLF06335.1"/>
    <property type="molecule type" value="Genomic_DNA"/>
</dbReference>
<dbReference type="OrthoDB" id="3678908at2"/>
<dbReference type="PROSITE" id="PS51257">
    <property type="entry name" value="PROKAR_LIPOPROTEIN"/>
    <property type="match status" value="1"/>
</dbReference>
<gene>
    <name evidence="3" type="ORF">BLA60_32385</name>
</gene>
<dbReference type="AlphaFoldDB" id="A0A7Z0WG00"/>
<keyword evidence="2" id="KW-0732">Signal</keyword>
<organism evidence="3 4">
    <name type="scientific">Actinophytocola xinjiangensis</name>
    <dbReference type="NCBI Taxonomy" id="485602"/>
    <lineage>
        <taxon>Bacteria</taxon>
        <taxon>Bacillati</taxon>
        <taxon>Actinomycetota</taxon>
        <taxon>Actinomycetes</taxon>
        <taxon>Pseudonocardiales</taxon>
        <taxon>Pseudonocardiaceae</taxon>
    </lineage>
</organism>
<keyword evidence="4" id="KW-1185">Reference proteome</keyword>
<feature type="chain" id="PRO_5031553999" description="DUF3558 domain-containing protein" evidence="2">
    <location>
        <begin position="25"/>
        <end position="201"/>
    </location>
</feature>
<evidence type="ECO:0000313" key="4">
    <source>
        <dbReference type="Proteomes" id="UP000185696"/>
    </source>
</evidence>
<evidence type="ECO:0000256" key="2">
    <source>
        <dbReference type="SAM" id="SignalP"/>
    </source>
</evidence>
<comment type="caution">
    <text evidence="3">The sequence shown here is derived from an EMBL/GenBank/DDBJ whole genome shotgun (WGS) entry which is preliminary data.</text>
</comment>
<evidence type="ECO:0000313" key="3">
    <source>
        <dbReference type="EMBL" id="OLF06335.1"/>
    </source>
</evidence>
<feature type="signal peptide" evidence="2">
    <location>
        <begin position="1"/>
        <end position="24"/>
    </location>
</feature>
<accession>A0A7Z0WG00</accession>
<name>A0A7Z0WG00_9PSEU</name>
<proteinExistence type="predicted"/>
<dbReference type="InterPro" id="IPR024520">
    <property type="entry name" value="DUF3558"/>
</dbReference>
<reference evidence="3 4" key="1">
    <citation type="submission" date="2016-12" db="EMBL/GenBank/DDBJ databases">
        <title>The draft genome sequence of Actinophytocola xinjiangensis.</title>
        <authorList>
            <person name="Wang W."/>
            <person name="Yuan L."/>
        </authorList>
    </citation>
    <scope>NUCLEOTIDE SEQUENCE [LARGE SCALE GENOMIC DNA]</scope>
    <source>
        <strain evidence="3 4">CGMCC 4.4663</strain>
    </source>
</reference>
<protein>
    <recommendedName>
        <fullName evidence="5">DUF3558 domain-containing protein</fullName>
    </recommendedName>
</protein>
<dbReference type="Pfam" id="PF12079">
    <property type="entry name" value="DUF3558"/>
    <property type="match status" value="1"/>
</dbReference>
<evidence type="ECO:0008006" key="5">
    <source>
        <dbReference type="Google" id="ProtNLM"/>
    </source>
</evidence>
<sequence>MRRATVANVLVVAALVVGCTSTSAGEPLPGDTLVPGSTAPDSHDAPRVDEPLDAARYLNDPCAVLGREQLAGFGVVGPGQADTGSTLADTVGPQCFWQTSPEENSTIGVGFVVRDQVGLATLYALRDEQAYFEETTVGDYPAVFHSYADQRADGICNISVGISNTLFFRTSEYGDTDATRSCARAKNVAEAVVTTLRKGAS</sequence>
<feature type="region of interest" description="Disordered" evidence="1">
    <location>
        <begin position="26"/>
        <end position="48"/>
    </location>
</feature>
<dbReference type="RefSeq" id="WP_075136837.1">
    <property type="nucleotide sequence ID" value="NZ_MSIF01000022.1"/>
</dbReference>
<evidence type="ECO:0000256" key="1">
    <source>
        <dbReference type="SAM" id="MobiDB-lite"/>
    </source>
</evidence>